<comment type="cofactor">
    <cofactor evidence="1">
        <name>Mg(2+)</name>
        <dbReference type="ChEBI" id="CHEBI:18420"/>
    </cofactor>
</comment>
<sequence length="264" mass="28634">MARTPVLAAGGIVLRRESPPRIAVVRLRKRNEWVLPKGKLDDGETPRAAAEREVLEETGHAVDVHEFLGTLVYESGGRSKVVHYWRMDAGGRPVRELMSDIREVDWLPLEQALERLSRSYERTFLENVGPIALQSAALAERERRARLRAVAAERRKSRLAEQAPAVEGTPVVDRSVVAEAPGAAEVAETPEVVAHTEPEAPVTAPQEAAADAGDGIESEQAAGPAAPATSPSFAPEIAPIGAAAQPILRKNLLDRVRDWLRRAA</sequence>
<evidence type="ECO:0000313" key="7">
    <source>
        <dbReference type="EMBL" id="VIO77881.1"/>
    </source>
</evidence>
<dbReference type="InterPro" id="IPR020476">
    <property type="entry name" value="Nudix_hydrolase"/>
</dbReference>
<dbReference type="PANTHER" id="PTHR43222">
    <property type="entry name" value="NUDIX HYDROLASE 23"/>
    <property type="match status" value="1"/>
</dbReference>
<evidence type="ECO:0000256" key="3">
    <source>
        <dbReference type="ARBA" id="ARBA00022842"/>
    </source>
</evidence>
<organism evidence="7 8">
    <name type="scientific">Bradyrhizobium ivorense</name>
    <dbReference type="NCBI Taxonomy" id="2511166"/>
    <lineage>
        <taxon>Bacteria</taxon>
        <taxon>Pseudomonadati</taxon>
        <taxon>Pseudomonadota</taxon>
        <taxon>Alphaproteobacteria</taxon>
        <taxon>Hyphomicrobiales</taxon>
        <taxon>Nitrobacteraceae</taxon>
        <taxon>Bradyrhizobium</taxon>
    </lineage>
</organism>
<feature type="domain" description="Nudix hydrolase" evidence="6">
    <location>
        <begin position="4"/>
        <end position="130"/>
    </location>
</feature>
<comment type="similarity">
    <text evidence="4">Belongs to the Nudix hydrolase family.</text>
</comment>
<evidence type="ECO:0000259" key="6">
    <source>
        <dbReference type="PROSITE" id="PS51462"/>
    </source>
</evidence>
<dbReference type="Proteomes" id="UP000328092">
    <property type="component" value="Unassembled WGS sequence"/>
</dbReference>
<dbReference type="PROSITE" id="PS51462">
    <property type="entry name" value="NUDIX"/>
    <property type="match status" value="1"/>
</dbReference>
<dbReference type="OrthoDB" id="9816040at2"/>
<dbReference type="GO" id="GO:0035539">
    <property type="term" value="F:8-oxo-7,8-dihydrodeoxyguanosine triphosphate pyrophosphatase activity"/>
    <property type="evidence" value="ECO:0007669"/>
    <property type="project" value="UniProtKB-EC"/>
</dbReference>
<protein>
    <submittedName>
        <fullName evidence="7">8-oxo-dGTP diphosphatase 1</fullName>
        <ecNumber evidence="7">3.6.1.55</ecNumber>
    </submittedName>
</protein>
<evidence type="ECO:0000256" key="4">
    <source>
        <dbReference type="RuleBase" id="RU003476"/>
    </source>
</evidence>
<proteinExistence type="inferred from homology"/>
<keyword evidence="2 4" id="KW-0378">Hydrolase</keyword>
<dbReference type="EC" id="3.6.1.55" evidence="7"/>
<dbReference type="PANTHER" id="PTHR43222:SF9">
    <property type="entry name" value="8-OXO-(D)GTP PHOSPHATASE"/>
    <property type="match status" value="1"/>
</dbReference>
<dbReference type="InterPro" id="IPR000086">
    <property type="entry name" value="NUDIX_hydrolase_dom"/>
</dbReference>
<evidence type="ECO:0000256" key="5">
    <source>
        <dbReference type="SAM" id="MobiDB-lite"/>
    </source>
</evidence>
<dbReference type="AlphaFoldDB" id="A0A508TU51"/>
<reference evidence="7" key="1">
    <citation type="submission" date="2019-02" db="EMBL/GenBank/DDBJ databases">
        <authorList>
            <person name="Pothier F.J."/>
        </authorList>
    </citation>
    <scope>NUCLEOTIDE SEQUENCE</scope>
    <source>
        <strain evidence="7">CI-1B</strain>
    </source>
</reference>
<dbReference type="SUPFAM" id="SSF55811">
    <property type="entry name" value="Nudix"/>
    <property type="match status" value="1"/>
</dbReference>
<feature type="region of interest" description="Disordered" evidence="5">
    <location>
        <begin position="182"/>
        <end position="234"/>
    </location>
</feature>
<dbReference type="PROSITE" id="PS00893">
    <property type="entry name" value="NUDIX_BOX"/>
    <property type="match status" value="1"/>
</dbReference>
<gene>
    <name evidence="7" type="primary">mutT1</name>
    <name evidence="7" type="ORF">CI1B_70630</name>
</gene>
<keyword evidence="8" id="KW-1185">Reference proteome</keyword>
<dbReference type="Gene3D" id="3.90.79.10">
    <property type="entry name" value="Nucleoside Triphosphate Pyrophosphohydrolase"/>
    <property type="match status" value="1"/>
</dbReference>
<comment type="caution">
    <text evidence="7">The sequence shown here is derived from an EMBL/GenBank/DDBJ whole genome shotgun (WGS) entry which is preliminary data.</text>
</comment>
<dbReference type="InterPro" id="IPR015797">
    <property type="entry name" value="NUDIX_hydrolase-like_dom_sf"/>
</dbReference>
<dbReference type="CDD" id="cd03673">
    <property type="entry name" value="NUDIX_Ap6A_hydrolase"/>
    <property type="match status" value="1"/>
</dbReference>
<name>A0A508TU51_9BRAD</name>
<dbReference type="InterPro" id="IPR020084">
    <property type="entry name" value="NUDIX_hydrolase_CS"/>
</dbReference>
<evidence type="ECO:0000256" key="1">
    <source>
        <dbReference type="ARBA" id="ARBA00001946"/>
    </source>
</evidence>
<feature type="compositionally biased region" description="Low complexity" evidence="5">
    <location>
        <begin position="218"/>
        <end position="234"/>
    </location>
</feature>
<evidence type="ECO:0000256" key="2">
    <source>
        <dbReference type="ARBA" id="ARBA00022801"/>
    </source>
</evidence>
<dbReference type="EMBL" id="CAADFC020000029">
    <property type="protein sequence ID" value="VIO77881.1"/>
    <property type="molecule type" value="Genomic_DNA"/>
</dbReference>
<accession>A0A508TU51</accession>
<evidence type="ECO:0000313" key="8">
    <source>
        <dbReference type="Proteomes" id="UP000328092"/>
    </source>
</evidence>
<dbReference type="Pfam" id="PF00293">
    <property type="entry name" value="NUDIX"/>
    <property type="match status" value="1"/>
</dbReference>
<feature type="compositionally biased region" description="Low complexity" evidence="5">
    <location>
        <begin position="182"/>
        <end position="195"/>
    </location>
</feature>
<dbReference type="RefSeq" id="WP_139480039.1">
    <property type="nucleotide sequence ID" value="NZ_CAADFB020000003.1"/>
</dbReference>
<keyword evidence="3" id="KW-0460">Magnesium</keyword>
<dbReference type="PRINTS" id="PR00502">
    <property type="entry name" value="NUDIXFAMILY"/>
</dbReference>